<dbReference type="GeneID" id="39599903"/>
<dbReference type="InterPro" id="IPR050418">
    <property type="entry name" value="D-iso_2-hydroxyacid_DH_PdxB"/>
</dbReference>
<evidence type="ECO:0000256" key="1">
    <source>
        <dbReference type="ARBA" id="ARBA00005854"/>
    </source>
</evidence>
<dbReference type="RefSeq" id="XP_028485423.1">
    <property type="nucleotide sequence ID" value="XM_028630626.1"/>
</dbReference>
<reference evidence="7 8" key="1">
    <citation type="journal article" date="2018" name="Front. Microbiol.">
        <title>Genomic and genetic insights into a cosmopolitan fungus, Paecilomyces variotii (Eurotiales).</title>
        <authorList>
            <person name="Urquhart A.S."/>
            <person name="Mondo S.J."/>
            <person name="Makela M.R."/>
            <person name="Hane J.K."/>
            <person name="Wiebenga A."/>
            <person name="He G."/>
            <person name="Mihaltcheva S."/>
            <person name="Pangilinan J."/>
            <person name="Lipzen A."/>
            <person name="Barry K."/>
            <person name="de Vries R.P."/>
            <person name="Grigoriev I.V."/>
            <person name="Idnurm A."/>
        </authorList>
    </citation>
    <scope>NUCLEOTIDE SEQUENCE [LARGE SCALE GENOMIC DNA]</scope>
    <source>
        <strain evidence="7 8">CBS 101075</strain>
    </source>
</reference>
<dbReference type="PANTHER" id="PTHR43761">
    <property type="entry name" value="D-ISOMER SPECIFIC 2-HYDROXYACID DEHYDROGENASE FAMILY PROTEIN (AFU_ORTHOLOGUE AFUA_1G13630)"/>
    <property type="match status" value="1"/>
</dbReference>
<name>A0A443HVC5_BYSSP</name>
<dbReference type="STRING" id="264951.A0A443HVC5"/>
<dbReference type="Gene3D" id="3.40.50.720">
    <property type="entry name" value="NAD(P)-binding Rossmann-like Domain"/>
    <property type="match status" value="2"/>
</dbReference>
<dbReference type="Proteomes" id="UP000283841">
    <property type="component" value="Unassembled WGS sequence"/>
</dbReference>
<keyword evidence="8" id="KW-1185">Reference proteome</keyword>
<dbReference type="Pfam" id="PF00389">
    <property type="entry name" value="2-Hacid_dh"/>
    <property type="match status" value="1"/>
</dbReference>
<organism evidence="7 8">
    <name type="scientific">Byssochlamys spectabilis</name>
    <name type="common">Paecilomyces variotii</name>
    <dbReference type="NCBI Taxonomy" id="264951"/>
    <lineage>
        <taxon>Eukaryota</taxon>
        <taxon>Fungi</taxon>
        <taxon>Dikarya</taxon>
        <taxon>Ascomycota</taxon>
        <taxon>Pezizomycotina</taxon>
        <taxon>Eurotiomycetes</taxon>
        <taxon>Eurotiomycetidae</taxon>
        <taxon>Eurotiales</taxon>
        <taxon>Thermoascaceae</taxon>
        <taxon>Paecilomyces</taxon>
    </lineage>
</organism>
<sequence length="342" mass="37290">MGAPPSPTHHNIVMLQTQYFPCPHFDLPPPYTKTEFIYKETPFSELHARIHDATIIVLATTRLDAVALSPEVTPYLKFIAVTASGTDCIDLEACRKRGIVVSNSPGVNIEAVSEHAIGLYFAARRKMLQMHNLTTRGAWVEKGTLMFDMLNKDGTAPLTCQEEVAGIIGYGVVGKRIAQLAQSLGMKVLISGRKGAGETALPSALQSEERTPFEEIIRKCTVIFVVVPRNPSTMDLISTPEFERMSPHAVLVNVARGGIINEEALVAALKENLIAGAATDVFLREPASPETSPLLREDTKDLNLTVSPHMAWVAERTQQNLVDVAKKIVEGWVAGQPCNVVT</sequence>
<dbReference type="InterPro" id="IPR006139">
    <property type="entry name" value="D-isomer_2_OHA_DH_cat_dom"/>
</dbReference>
<keyword evidence="2 4" id="KW-0560">Oxidoreductase</keyword>
<dbReference type="InterPro" id="IPR006140">
    <property type="entry name" value="D-isomer_DH_NAD-bd"/>
</dbReference>
<protein>
    <submittedName>
        <fullName evidence="7">Glycerate dehydrogenase</fullName>
    </submittedName>
</protein>
<dbReference type="PANTHER" id="PTHR43761:SF1">
    <property type="entry name" value="D-ISOMER SPECIFIC 2-HYDROXYACID DEHYDROGENASE CATALYTIC DOMAIN-CONTAINING PROTEIN-RELATED"/>
    <property type="match status" value="1"/>
</dbReference>
<dbReference type="SUPFAM" id="SSF51735">
    <property type="entry name" value="NAD(P)-binding Rossmann-fold domains"/>
    <property type="match status" value="1"/>
</dbReference>
<evidence type="ECO:0000259" key="6">
    <source>
        <dbReference type="Pfam" id="PF02826"/>
    </source>
</evidence>
<dbReference type="VEuPathDB" id="FungiDB:C8Q69DRAFT_467423"/>
<dbReference type="EMBL" id="RCNU01000005">
    <property type="protein sequence ID" value="RWQ95778.1"/>
    <property type="molecule type" value="Genomic_DNA"/>
</dbReference>
<dbReference type="GO" id="GO:0051287">
    <property type="term" value="F:NAD binding"/>
    <property type="evidence" value="ECO:0007669"/>
    <property type="project" value="InterPro"/>
</dbReference>
<keyword evidence="3" id="KW-0520">NAD</keyword>
<evidence type="ECO:0000256" key="4">
    <source>
        <dbReference type="RuleBase" id="RU003719"/>
    </source>
</evidence>
<accession>A0A443HVC5</accession>
<dbReference type="Pfam" id="PF02826">
    <property type="entry name" value="2-Hacid_dh_C"/>
    <property type="match status" value="1"/>
</dbReference>
<feature type="domain" description="D-isomer specific 2-hydroxyacid dehydrogenase NAD-binding" evidence="6">
    <location>
        <begin position="118"/>
        <end position="311"/>
    </location>
</feature>
<gene>
    <name evidence="7" type="ORF">C8Q69DRAFT_467423</name>
</gene>
<comment type="caution">
    <text evidence="7">The sequence shown here is derived from an EMBL/GenBank/DDBJ whole genome shotgun (WGS) entry which is preliminary data.</text>
</comment>
<dbReference type="InterPro" id="IPR036291">
    <property type="entry name" value="NAD(P)-bd_dom_sf"/>
</dbReference>
<dbReference type="SUPFAM" id="SSF52283">
    <property type="entry name" value="Formate/glycerate dehydrogenase catalytic domain-like"/>
    <property type="match status" value="1"/>
</dbReference>
<dbReference type="CDD" id="cd05198">
    <property type="entry name" value="formate_dh_like"/>
    <property type="match status" value="1"/>
</dbReference>
<evidence type="ECO:0000256" key="3">
    <source>
        <dbReference type="ARBA" id="ARBA00023027"/>
    </source>
</evidence>
<proteinExistence type="inferred from homology"/>
<evidence type="ECO:0000256" key="2">
    <source>
        <dbReference type="ARBA" id="ARBA00023002"/>
    </source>
</evidence>
<evidence type="ECO:0000259" key="5">
    <source>
        <dbReference type="Pfam" id="PF00389"/>
    </source>
</evidence>
<dbReference type="GO" id="GO:0016616">
    <property type="term" value="F:oxidoreductase activity, acting on the CH-OH group of donors, NAD or NADP as acceptor"/>
    <property type="evidence" value="ECO:0007669"/>
    <property type="project" value="InterPro"/>
</dbReference>
<evidence type="ECO:0000313" key="7">
    <source>
        <dbReference type="EMBL" id="RWQ95778.1"/>
    </source>
</evidence>
<comment type="similarity">
    <text evidence="1 4">Belongs to the D-isomer specific 2-hydroxyacid dehydrogenase family.</text>
</comment>
<evidence type="ECO:0000313" key="8">
    <source>
        <dbReference type="Proteomes" id="UP000283841"/>
    </source>
</evidence>
<dbReference type="AlphaFoldDB" id="A0A443HVC5"/>
<feature type="domain" description="D-isomer specific 2-hydroxyacid dehydrogenase catalytic" evidence="5">
    <location>
        <begin position="38"/>
        <end position="339"/>
    </location>
</feature>